<dbReference type="Proteomes" id="UP001055439">
    <property type="component" value="Chromosome 6"/>
</dbReference>
<evidence type="ECO:0000256" key="6">
    <source>
        <dbReference type="ARBA" id="ARBA00023180"/>
    </source>
</evidence>
<evidence type="ECO:0000256" key="5">
    <source>
        <dbReference type="ARBA" id="ARBA00023136"/>
    </source>
</evidence>
<dbReference type="SUPFAM" id="SSF52058">
    <property type="entry name" value="L domain-like"/>
    <property type="match status" value="1"/>
</dbReference>
<protein>
    <submittedName>
        <fullName evidence="8">LRR receptor-like serine threonine-protein kinase</fullName>
    </submittedName>
</protein>
<evidence type="ECO:0000256" key="3">
    <source>
        <dbReference type="ARBA" id="ARBA00022729"/>
    </source>
</evidence>
<name>A0A9E7GI43_9LILI</name>
<keyword evidence="8" id="KW-0675">Receptor</keyword>
<keyword evidence="2" id="KW-0812">Transmembrane</keyword>
<dbReference type="EMBL" id="CP097508">
    <property type="protein sequence ID" value="URE12429.1"/>
    <property type="molecule type" value="Genomic_DNA"/>
</dbReference>
<keyword evidence="6" id="KW-0325">Glycoprotein</keyword>
<proteinExistence type="predicted"/>
<evidence type="ECO:0000256" key="4">
    <source>
        <dbReference type="ARBA" id="ARBA00022989"/>
    </source>
</evidence>
<keyword evidence="5" id="KW-0472">Membrane</keyword>
<dbReference type="InterPro" id="IPR046956">
    <property type="entry name" value="RLP23-like"/>
</dbReference>
<accession>A0A9E7GI43</accession>
<feature type="chain" id="PRO_5039162151" evidence="7">
    <location>
        <begin position="27"/>
        <end position="173"/>
    </location>
</feature>
<organism evidence="8 9">
    <name type="scientific">Musa troglodytarum</name>
    <name type="common">fe'i banana</name>
    <dbReference type="NCBI Taxonomy" id="320322"/>
    <lineage>
        <taxon>Eukaryota</taxon>
        <taxon>Viridiplantae</taxon>
        <taxon>Streptophyta</taxon>
        <taxon>Embryophyta</taxon>
        <taxon>Tracheophyta</taxon>
        <taxon>Spermatophyta</taxon>
        <taxon>Magnoliopsida</taxon>
        <taxon>Liliopsida</taxon>
        <taxon>Zingiberales</taxon>
        <taxon>Musaceae</taxon>
        <taxon>Musa</taxon>
    </lineage>
</organism>
<dbReference type="PANTHER" id="PTHR48063">
    <property type="entry name" value="LRR RECEPTOR-LIKE KINASE"/>
    <property type="match status" value="1"/>
</dbReference>
<dbReference type="GO" id="GO:0016301">
    <property type="term" value="F:kinase activity"/>
    <property type="evidence" value="ECO:0007669"/>
    <property type="project" value="UniProtKB-KW"/>
</dbReference>
<evidence type="ECO:0000256" key="2">
    <source>
        <dbReference type="ARBA" id="ARBA00022692"/>
    </source>
</evidence>
<evidence type="ECO:0000256" key="1">
    <source>
        <dbReference type="ARBA" id="ARBA00004479"/>
    </source>
</evidence>
<feature type="signal peptide" evidence="7">
    <location>
        <begin position="1"/>
        <end position="26"/>
    </location>
</feature>
<evidence type="ECO:0000313" key="9">
    <source>
        <dbReference type="Proteomes" id="UP001055439"/>
    </source>
</evidence>
<keyword evidence="8" id="KW-0418">Kinase</keyword>
<keyword evidence="3 7" id="KW-0732">Signal</keyword>
<evidence type="ECO:0000256" key="7">
    <source>
        <dbReference type="SAM" id="SignalP"/>
    </source>
</evidence>
<dbReference type="GO" id="GO:0016020">
    <property type="term" value="C:membrane"/>
    <property type="evidence" value="ECO:0007669"/>
    <property type="project" value="UniProtKB-SubCell"/>
</dbReference>
<dbReference type="Gene3D" id="3.80.10.10">
    <property type="entry name" value="Ribonuclease Inhibitor"/>
    <property type="match status" value="1"/>
</dbReference>
<evidence type="ECO:0000313" key="8">
    <source>
        <dbReference type="EMBL" id="URE12429.1"/>
    </source>
</evidence>
<reference evidence="8" key="1">
    <citation type="submission" date="2022-05" db="EMBL/GenBank/DDBJ databases">
        <title>The Musa troglodytarum L. genome provides insights into the mechanism of non-climacteric behaviour and enrichment of carotenoids.</title>
        <authorList>
            <person name="Wang J."/>
        </authorList>
    </citation>
    <scope>NUCLEOTIDE SEQUENCE</scope>
    <source>
        <tissue evidence="8">Leaf</tissue>
    </source>
</reference>
<keyword evidence="9" id="KW-1185">Reference proteome</keyword>
<dbReference type="PANTHER" id="PTHR48063:SF111">
    <property type="entry name" value="LEUCINE-RICH REPEAT-CONTAINING N-TERMINAL PLANT-TYPE DOMAIN-CONTAINING PROTEIN"/>
    <property type="match status" value="1"/>
</dbReference>
<dbReference type="InterPro" id="IPR032675">
    <property type="entry name" value="LRR_dom_sf"/>
</dbReference>
<keyword evidence="8" id="KW-0808">Transferase</keyword>
<dbReference type="AlphaFoldDB" id="A0A9E7GI43"/>
<dbReference type="OrthoDB" id="695689at2759"/>
<comment type="subcellular location">
    <subcellularLocation>
        <location evidence="1">Membrane</location>
        <topology evidence="1">Single-pass type I membrane protein</topology>
    </subcellularLocation>
</comment>
<gene>
    <name evidence="8" type="ORF">MUK42_28711</name>
</gene>
<sequence length="173" mass="20037">MGGRSPLLVIVFSLTVLCIDLGISDGFSMIRYQEIERRAPMEFKQWLRDPFHRLSSCCSWEGIYRSSDVIELLHLRNRHSSDVSYMDCFENDFDAGCGYRWAPHGFRGRGPDRLGNLSALHRFDLSYDFYHIGNLGWISHLTSLWHLDMNPVPLRDVSEWLQALNALSRIRSG</sequence>
<keyword evidence="4" id="KW-1133">Transmembrane helix</keyword>